<name>A0A2G9TAG8_TELCI</name>
<dbReference type="OrthoDB" id="5862456at2759"/>
<dbReference type="AlphaFoldDB" id="A0A2G9TAG8"/>
<evidence type="ECO:0000313" key="1">
    <source>
        <dbReference type="EMBL" id="PIO54924.1"/>
    </source>
</evidence>
<evidence type="ECO:0000313" key="2">
    <source>
        <dbReference type="Proteomes" id="UP000230423"/>
    </source>
</evidence>
<protein>
    <submittedName>
        <fullName evidence="1">Uncharacterized protein</fullName>
    </submittedName>
</protein>
<dbReference type="Proteomes" id="UP000230423">
    <property type="component" value="Unassembled WGS sequence"/>
</dbReference>
<keyword evidence="2" id="KW-1185">Reference proteome</keyword>
<accession>A0A2G9TAG8</accession>
<feature type="non-terminal residue" evidence="1">
    <location>
        <position position="1"/>
    </location>
</feature>
<organism evidence="1 2">
    <name type="scientific">Teladorsagia circumcincta</name>
    <name type="common">Brown stomach worm</name>
    <name type="synonym">Ostertagia circumcincta</name>
    <dbReference type="NCBI Taxonomy" id="45464"/>
    <lineage>
        <taxon>Eukaryota</taxon>
        <taxon>Metazoa</taxon>
        <taxon>Ecdysozoa</taxon>
        <taxon>Nematoda</taxon>
        <taxon>Chromadorea</taxon>
        <taxon>Rhabditida</taxon>
        <taxon>Rhabditina</taxon>
        <taxon>Rhabditomorpha</taxon>
        <taxon>Strongyloidea</taxon>
        <taxon>Trichostrongylidae</taxon>
        <taxon>Teladorsagia</taxon>
    </lineage>
</organism>
<reference evidence="1 2" key="1">
    <citation type="submission" date="2015-09" db="EMBL/GenBank/DDBJ databases">
        <title>Draft genome of the parasitic nematode Teladorsagia circumcincta isolate WARC Sus (inbred).</title>
        <authorList>
            <person name="Mitreva M."/>
        </authorList>
    </citation>
    <scope>NUCLEOTIDE SEQUENCE [LARGE SCALE GENOMIC DNA]</scope>
    <source>
        <strain evidence="1 2">S</strain>
    </source>
</reference>
<gene>
    <name evidence="1" type="ORF">TELCIR_23701</name>
</gene>
<proteinExistence type="predicted"/>
<sequence>APAGKKIQIKVTALTDVICYYGCPYSSIEPKIMTDKAMTSPRICCPGQKNQVLVSNINPTPVITYSVFLQSTFVYNYRYV</sequence>
<dbReference type="EMBL" id="KZ390887">
    <property type="protein sequence ID" value="PIO54924.1"/>
    <property type="molecule type" value="Genomic_DNA"/>
</dbReference>